<evidence type="ECO:0000256" key="5">
    <source>
        <dbReference type="ARBA" id="ARBA00022692"/>
    </source>
</evidence>
<dbReference type="PANTHER" id="PTHR42643">
    <property type="entry name" value="IONOTROPIC RECEPTOR 20A-RELATED"/>
    <property type="match status" value="1"/>
</dbReference>
<dbReference type="InterPro" id="IPR001320">
    <property type="entry name" value="Iontro_rcpt_C"/>
</dbReference>
<accession>A0ABP1PLB6</accession>
<keyword evidence="9" id="KW-0675">Receptor</keyword>
<keyword evidence="18" id="KW-1185">Reference proteome</keyword>
<evidence type="ECO:0000256" key="7">
    <source>
        <dbReference type="ARBA" id="ARBA00023065"/>
    </source>
</evidence>
<organism evidence="17 18">
    <name type="scientific">Orchesella dallaii</name>
    <dbReference type="NCBI Taxonomy" id="48710"/>
    <lineage>
        <taxon>Eukaryota</taxon>
        <taxon>Metazoa</taxon>
        <taxon>Ecdysozoa</taxon>
        <taxon>Arthropoda</taxon>
        <taxon>Hexapoda</taxon>
        <taxon>Collembola</taxon>
        <taxon>Entomobryomorpha</taxon>
        <taxon>Entomobryoidea</taxon>
        <taxon>Orchesellidae</taxon>
        <taxon>Orchesellinae</taxon>
        <taxon>Orchesella</taxon>
    </lineage>
</organism>
<dbReference type="SUPFAM" id="SSF53850">
    <property type="entry name" value="Periplasmic binding protein-like II"/>
    <property type="match status" value="1"/>
</dbReference>
<dbReference type="Pfam" id="PF00060">
    <property type="entry name" value="Lig_chan"/>
    <property type="match status" value="1"/>
</dbReference>
<keyword evidence="4" id="KW-1003">Cell membrane</keyword>
<evidence type="ECO:0000256" key="13">
    <source>
        <dbReference type="SAM" id="Phobius"/>
    </source>
</evidence>
<evidence type="ECO:0000259" key="15">
    <source>
        <dbReference type="Pfam" id="PF00060"/>
    </source>
</evidence>
<reference evidence="17 18" key="1">
    <citation type="submission" date="2024-08" db="EMBL/GenBank/DDBJ databases">
        <authorList>
            <person name="Cucini C."/>
            <person name="Frati F."/>
        </authorList>
    </citation>
    <scope>NUCLEOTIDE SEQUENCE [LARGE SCALE GENOMIC DNA]</scope>
</reference>
<feature type="transmembrane region" description="Helical" evidence="13">
    <location>
        <begin position="399"/>
        <end position="417"/>
    </location>
</feature>
<feature type="transmembrane region" description="Helical" evidence="13">
    <location>
        <begin position="609"/>
        <end position="629"/>
    </location>
</feature>
<dbReference type="Gene3D" id="1.10.287.70">
    <property type="match status" value="1"/>
</dbReference>
<dbReference type="Gene3D" id="3.40.190.10">
    <property type="entry name" value="Periplasmic binding protein-like II"/>
    <property type="match status" value="1"/>
</dbReference>
<evidence type="ECO:0000256" key="6">
    <source>
        <dbReference type="ARBA" id="ARBA00022989"/>
    </source>
</evidence>
<comment type="similarity">
    <text evidence="2">Belongs to the glutamate-gated ion channel (TC 1.A.10.1) family.</text>
</comment>
<feature type="signal peptide" evidence="14">
    <location>
        <begin position="1"/>
        <end position="19"/>
    </location>
</feature>
<feature type="chain" id="PRO_5046766758" evidence="14">
    <location>
        <begin position="20"/>
        <end position="686"/>
    </location>
</feature>
<keyword evidence="6 13" id="KW-1133">Transmembrane helix</keyword>
<keyword evidence="7" id="KW-0406">Ion transport</keyword>
<feature type="transmembrane region" description="Helical" evidence="13">
    <location>
        <begin position="341"/>
        <end position="359"/>
    </location>
</feature>
<evidence type="ECO:0000259" key="16">
    <source>
        <dbReference type="Pfam" id="PF10613"/>
    </source>
</evidence>
<evidence type="ECO:0000313" key="17">
    <source>
        <dbReference type="EMBL" id="CAL8070575.1"/>
    </source>
</evidence>
<evidence type="ECO:0000256" key="14">
    <source>
        <dbReference type="SAM" id="SignalP"/>
    </source>
</evidence>
<comment type="subcellular location">
    <subcellularLocation>
        <location evidence="1">Cell membrane</location>
        <topology evidence="1">Multi-pass membrane protein</topology>
    </subcellularLocation>
</comment>
<dbReference type="EMBL" id="CAXLJM020000004">
    <property type="protein sequence ID" value="CAL8070575.1"/>
    <property type="molecule type" value="Genomic_DNA"/>
</dbReference>
<evidence type="ECO:0000256" key="3">
    <source>
        <dbReference type="ARBA" id="ARBA00022448"/>
    </source>
</evidence>
<evidence type="ECO:0000313" key="18">
    <source>
        <dbReference type="Proteomes" id="UP001642540"/>
    </source>
</evidence>
<evidence type="ECO:0000256" key="2">
    <source>
        <dbReference type="ARBA" id="ARBA00008685"/>
    </source>
</evidence>
<keyword evidence="10" id="KW-0325">Glycoprotein</keyword>
<dbReference type="PANTHER" id="PTHR42643:SF24">
    <property type="entry name" value="IONOTROPIC RECEPTOR 60A"/>
    <property type="match status" value="1"/>
</dbReference>
<dbReference type="InterPro" id="IPR019594">
    <property type="entry name" value="Glu/Gly-bd"/>
</dbReference>
<evidence type="ECO:0000256" key="9">
    <source>
        <dbReference type="ARBA" id="ARBA00023170"/>
    </source>
</evidence>
<comment type="caution">
    <text evidence="17">The sequence shown here is derived from an EMBL/GenBank/DDBJ whole genome shotgun (WGS) entry which is preliminary data.</text>
</comment>
<keyword evidence="3" id="KW-0813">Transport</keyword>
<proteinExistence type="inferred from homology"/>
<dbReference type="InterPro" id="IPR052192">
    <property type="entry name" value="Insect_Ionotropic_Sensory_Rcpt"/>
</dbReference>
<evidence type="ECO:0000256" key="8">
    <source>
        <dbReference type="ARBA" id="ARBA00023136"/>
    </source>
</evidence>
<dbReference type="Pfam" id="PF10613">
    <property type="entry name" value="Lig_chan-Glu_bd"/>
    <property type="match status" value="1"/>
</dbReference>
<keyword evidence="14" id="KW-0732">Signal</keyword>
<keyword evidence="12" id="KW-0407">Ion channel</keyword>
<keyword evidence="11" id="KW-1071">Ligand-gated ion channel</keyword>
<gene>
    <name evidence="17" type="ORF">ODALV1_LOCUS1312</name>
</gene>
<sequence length="686" mass="78368">MKFIIRLILYVSSTVIITATLLQQPRSAEMLAETVVKLTGDRPLIILMDNSRLGSMKTYWDSLKLTDKMGQSFFVYNPFLIQHNSHFKVKPNALKTKTRFTSFARAYICFLDVSHTPHSLETYLRRILYIGHGRTDVFIFIGIKEKVTPILKHPLVRKFRNIIGIAVDDLSANYRPTLKRTGRPSFTATKDLSRLNWIPPGENGLSGHHFRVSGTDFPPYMYYVRPEDSKSGQLEFSGTNYNIIKNGATRFNYTFSINHPSTWKLTGQRASNGTWNGVFGDLVYSRAEIASVSTPNAERYGLVDFIGPFGKSNLVFISAKPIGYAESGKYSIFHPFQPRTWVLLLTGFLTIWFLISTALKLRFSRGDEHGPKTYVQKAFILAMSFSFEQEMKKPKGFTLRYIMISWVAFIMVIATSYRCNLAAFILAPQPDNVPMTFEQLESFKDYKIIFDLGGVTGWDWFTSTNNPKIKSLVKRAWSTEDTSGCTTQAFMEIKTVCAGWDFSLHFAASKNLTITLGRQAYYTSKSLSETYFVFSTENNSVFTNEFQMLGQAFFESGFLPYWKANILREQKFRGLKWLEGRKNSELYKQLYEFRMKSKSSLEKLEFRNVQFVFIIFTIGCSMACTAFCIEHCIAGRWKRVSKADKRIRKISKIVQRKISMTKLPSGSGGGEQDEAGPNVITVTFLP</sequence>
<evidence type="ECO:0000256" key="4">
    <source>
        <dbReference type="ARBA" id="ARBA00022475"/>
    </source>
</evidence>
<dbReference type="Proteomes" id="UP001642540">
    <property type="component" value="Unassembled WGS sequence"/>
</dbReference>
<protein>
    <submittedName>
        <fullName evidence="17">Uncharacterized protein</fullName>
    </submittedName>
</protein>
<evidence type="ECO:0000256" key="10">
    <source>
        <dbReference type="ARBA" id="ARBA00023180"/>
    </source>
</evidence>
<keyword evidence="8 13" id="KW-0472">Membrane</keyword>
<evidence type="ECO:0000256" key="1">
    <source>
        <dbReference type="ARBA" id="ARBA00004651"/>
    </source>
</evidence>
<evidence type="ECO:0000256" key="11">
    <source>
        <dbReference type="ARBA" id="ARBA00023286"/>
    </source>
</evidence>
<feature type="domain" description="Ionotropic glutamate receptor L-glutamate and glycine-binding" evidence="16">
    <location>
        <begin position="209"/>
        <end position="320"/>
    </location>
</feature>
<feature type="domain" description="Ionotropic glutamate receptor C-terminal" evidence="15">
    <location>
        <begin position="340"/>
        <end position="620"/>
    </location>
</feature>
<name>A0ABP1PLB6_9HEXA</name>
<evidence type="ECO:0000256" key="12">
    <source>
        <dbReference type="ARBA" id="ARBA00023303"/>
    </source>
</evidence>
<keyword evidence="5 13" id="KW-0812">Transmembrane</keyword>